<sequence length="120" mass="13284">MGKCKKVTDESVLVVSPLGRLEPKSHPLLLTLLMSLPLSPLPGAMIIVSWNCRGLGHTSTVHELKALVQSNNPDCIFLAEIKVHPEMFEIHLRRWHFYNIVSVPTVGFAGGITFAWKNGV</sequence>
<keyword evidence="1" id="KW-0812">Transmembrane</keyword>
<keyword evidence="2" id="KW-0378">Hydrolase</keyword>
<reference evidence="3" key="1">
    <citation type="submission" date="2016-06" db="EMBL/GenBank/DDBJ databases">
        <title>Parallel loss of symbiosis genes in relatives of nitrogen-fixing non-legume Parasponia.</title>
        <authorList>
            <person name="Van Velzen R."/>
            <person name="Holmer R."/>
            <person name="Bu F."/>
            <person name="Rutten L."/>
            <person name="Van Zeijl A."/>
            <person name="Liu W."/>
            <person name="Santuari L."/>
            <person name="Cao Q."/>
            <person name="Sharma T."/>
            <person name="Shen D."/>
            <person name="Roswanjaya Y."/>
            <person name="Wardhani T."/>
            <person name="Kalhor M.S."/>
            <person name="Jansen J."/>
            <person name="Van den Hoogen J."/>
            <person name="Gungor B."/>
            <person name="Hartog M."/>
            <person name="Hontelez J."/>
            <person name="Verver J."/>
            <person name="Yang W.-C."/>
            <person name="Schijlen E."/>
            <person name="Repin R."/>
            <person name="Schilthuizen M."/>
            <person name="Schranz E."/>
            <person name="Heidstra R."/>
            <person name="Miyata K."/>
            <person name="Fedorova E."/>
            <person name="Kohlen W."/>
            <person name="Bisseling T."/>
            <person name="Smit S."/>
            <person name="Geurts R."/>
        </authorList>
    </citation>
    <scope>NUCLEOTIDE SEQUENCE [LARGE SCALE GENOMIC DNA]</scope>
    <source>
        <strain evidence="3">cv. RG33-2</strain>
    </source>
</reference>
<gene>
    <name evidence="2" type="ORF">TorRG33x02_317940</name>
</gene>
<dbReference type="PANTHER" id="PTHR35218">
    <property type="entry name" value="RNASE H DOMAIN-CONTAINING PROTEIN"/>
    <property type="match status" value="1"/>
</dbReference>
<dbReference type="Gene3D" id="3.60.10.10">
    <property type="entry name" value="Endonuclease/exonuclease/phosphatase"/>
    <property type="match status" value="1"/>
</dbReference>
<keyword evidence="2" id="KW-0540">Nuclease</keyword>
<evidence type="ECO:0000313" key="2">
    <source>
        <dbReference type="EMBL" id="PON49353.1"/>
    </source>
</evidence>
<dbReference type="EMBL" id="JXTC01000503">
    <property type="protein sequence ID" value="PON49353.1"/>
    <property type="molecule type" value="Genomic_DNA"/>
</dbReference>
<proteinExistence type="predicted"/>
<dbReference type="OrthoDB" id="1001388at2759"/>
<keyword evidence="2" id="KW-0255">Endonuclease</keyword>
<dbReference type="PANTHER" id="PTHR35218:SF9">
    <property type="entry name" value="ENDONUCLEASE_EXONUCLEASE_PHOSPHATASE DOMAIN-CONTAINING PROTEIN"/>
    <property type="match status" value="1"/>
</dbReference>
<comment type="caution">
    <text evidence="2">The sequence shown here is derived from an EMBL/GenBank/DDBJ whole genome shotgun (WGS) entry which is preliminary data.</text>
</comment>
<name>A0A2P5BKQ9_TREOI</name>
<keyword evidence="2" id="KW-0269">Exonuclease</keyword>
<dbReference type="Proteomes" id="UP000237000">
    <property type="component" value="Unassembled WGS sequence"/>
</dbReference>
<dbReference type="SUPFAM" id="SSF56219">
    <property type="entry name" value="DNase I-like"/>
    <property type="match status" value="1"/>
</dbReference>
<dbReference type="GO" id="GO:0004519">
    <property type="term" value="F:endonuclease activity"/>
    <property type="evidence" value="ECO:0007669"/>
    <property type="project" value="UniProtKB-KW"/>
</dbReference>
<dbReference type="GO" id="GO:0004527">
    <property type="term" value="F:exonuclease activity"/>
    <property type="evidence" value="ECO:0007669"/>
    <property type="project" value="UniProtKB-KW"/>
</dbReference>
<evidence type="ECO:0000313" key="3">
    <source>
        <dbReference type="Proteomes" id="UP000237000"/>
    </source>
</evidence>
<feature type="transmembrane region" description="Helical" evidence="1">
    <location>
        <begin position="28"/>
        <end position="50"/>
    </location>
</feature>
<feature type="transmembrane region" description="Helical" evidence="1">
    <location>
        <begin position="97"/>
        <end position="116"/>
    </location>
</feature>
<dbReference type="InterPro" id="IPR036691">
    <property type="entry name" value="Endo/exonu/phosph_ase_sf"/>
</dbReference>
<accession>A0A2P5BKQ9</accession>
<keyword evidence="1" id="KW-1133">Transmembrane helix</keyword>
<keyword evidence="1" id="KW-0472">Membrane</keyword>
<organism evidence="2 3">
    <name type="scientific">Trema orientale</name>
    <name type="common">Charcoal tree</name>
    <name type="synonym">Celtis orientalis</name>
    <dbReference type="NCBI Taxonomy" id="63057"/>
    <lineage>
        <taxon>Eukaryota</taxon>
        <taxon>Viridiplantae</taxon>
        <taxon>Streptophyta</taxon>
        <taxon>Embryophyta</taxon>
        <taxon>Tracheophyta</taxon>
        <taxon>Spermatophyta</taxon>
        <taxon>Magnoliopsida</taxon>
        <taxon>eudicotyledons</taxon>
        <taxon>Gunneridae</taxon>
        <taxon>Pentapetalae</taxon>
        <taxon>rosids</taxon>
        <taxon>fabids</taxon>
        <taxon>Rosales</taxon>
        <taxon>Cannabaceae</taxon>
        <taxon>Trema</taxon>
    </lineage>
</organism>
<dbReference type="AlphaFoldDB" id="A0A2P5BKQ9"/>
<keyword evidence="3" id="KW-1185">Reference proteome</keyword>
<dbReference type="InParanoid" id="A0A2P5BKQ9"/>
<protein>
    <submittedName>
        <fullName evidence="2">Endonuclease/exonuclease/phosphatase</fullName>
    </submittedName>
</protein>
<evidence type="ECO:0000256" key="1">
    <source>
        <dbReference type="SAM" id="Phobius"/>
    </source>
</evidence>